<dbReference type="AlphaFoldDB" id="A0AAD2ARI4"/>
<protein>
    <submittedName>
        <fullName evidence="1">Uncharacterized protein</fullName>
    </submittedName>
</protein>
<gene>
    <name evidence="1" type="ORF">LMG18091_00925</name>
</gene>
<keyword evidence="2" id="KW-1185">Reference proteome</keyword>
<evidence type="ECO:0000313" key="2">
    <source>
        <dbReference type="Proteomes" id="UP001189915"/>
    </source>
</evidence>
<reference evidence="1 2" key="1">
    <citation type="submission" date="2023-07" db="EMBL/GenBank/DDBJ databases">
        <authorList>
            <person name="Peeters C."/>
        </authorList>
    </citation>
    <scope>NUCLEOTIDE SEQUENCE [LARGE SCALE GENOMIC DNA]</scope>
    <source>
        <strain evidence="1 2">LMG 18091</strain>
    </source>
</reference>
<evidence type="ECO:0000313" key="1">
    <source>
        <dbReference type="EMBL" id="CAJ0688353.1"/>
    </source>
</evidence>
<accession>A0AAD2ARI4</accession>
<name>A0AAD2ARI4_9RALS</name>
<organism evidence="1 2">
    <name type="scientific">Ralstonia wenshanensis</name>
    <dbReference type="NCBI Taxonomy" id="2842456"/>
    <lineage>
        <taxon>Bacteria</taxon>
        <taxon>Pseudomonadati</taxon>
        <taxon>Pseudomonadota</taxon>
        <taxon>Betaproteobacteria</taxon>
        <taxon>Burkholderiales</taxon>
        <taxon>Burkholderiaceae</taxon>
        <taxon>Ralstonia</taxon>
    </lineage>
</organism>
<comment type="caution">
    <text evidence="1">The sequence shown here is derived from an EMBL/GenBank/DDBJ whole genome shotgun (WGS) entry which is preliminary data.</text>
</comment>
<proteinExistence type="predicted"/>
<dbReference type="Proteomes" id="UP001189915">
    <property type="component" value="Unassembled WGS sequence"/>
</dbReference>
<sequence length="236" mass="26164">MTTQFNEGLTVREFGDALLSIAEFRAWLTRTGKQIETVPPLPESGFIQVEALFCGIELAAQVDYPTDTALAIVARNPVLANHEMAAFAPQWLIGAERHTVWRREIRAAIECGELVLNDPVTKLPIGLPPQAGETTGSTLGARYSSSNVESRVHKSNTRSNQLDHAIALAKQRSDSDDPHAVWASLCTMAAKQELRPDVLLGVDEEGVKYRKDNDEPGWLNKRAFMARWSRRNATSR</sequence>
<dbReference type="EMBL" id="CATWAF010000001">
    <property type="protein sequence ID" value="CAJ0688353.1"/>
    <property type="molecule type" value="Genomic_DNA"/>
</dbReference>